<dbReference type="Gene3D" id="3.40.250.10">
    <property type="entry name" value="Rhodanese-like domain"/>
    <property type="match status" value="1"/>
</dbReference>
<dbReference type="InterPro" id="IPR036873">
    <property type="entry name" value="Rhodanese-like_dom_sf"/>
</dbReference>
<reference evidence="2" key="1">
    <citation type="submission" date="2025-08" db="UniProtKB">
        <authorList>
            <consortium name="Ensembl"/>
        </authorList>
    </citation>
    <scope>IDENTIFICATION</scope>
</reference>
<dbReference type="Pfam" id="PF00581">
    <property type="entry name" value="Rhodanese"/>
    <property type="match status" value="1"/>
</dbReference>
<dbReference type="Proteomes" id="UP000694413">
    <property type="component" value="Unassembled WGS sequence"/>
</dbReference>
<accession>A0A8D2MI20</accession>
<evidence type="ECO:0000313" key="3">
    <source>
        <dbReference type="Proteomes" id="UP000694413"/>
    </source>
</evidence>
<evidence type="ECO:0000313" key="2">
    <source>
        <dbReference type="Ensembl" id="ENSZALP00000007419.1"/>
    </source>
</evidence>
<dbReference type="PROSITE" id="PS50206">
    <property type="entry name" value="RHODANESE_3"/>
    <property type="match status" value="1"/>
</dbReference>
<proteinExistence type="predicted"/>
<dbReference type="SUPFAM" id="SSF52821">
    <property type="entry name" value="Rhodanese/Cell cycle control phosphatase"/>
    <property type="match status" value="1"/>
</dbReference>
<reference evidence="2" key="2">
    <citation type="submission" date="2025-09" db="UniProtKB">
        <authorList>
            <consortium name="Ensembl"/>
        </authorList>
    </citation>
    <scope>IDENTIFICATION</scope>
</reference>
<feature type="domain" description="Rhodanese" evidence="1">
    <location>
        <begin position="59"/>
        <end position="109"/>
    </location>
</feature>
<dbReference type="InterPro" id="IPR001763">
    <property type="entry name" value="Rhodanese-like_dom"/>
</dbReference>
<organism evidence="2 3">
    <name type="scientific">Zonotrichia albicollis</name>
    <name type="common">White-throated sparrow</name>
    <name type="synonym">Fringilla albicollis</name>
    <dbReference type="NCBI Taxonomy" id="44394"/>
    <lineage>
        <taxon>Eukaryota</taxon>
        <taxon>Metazoa</taxon>
        <taxon>Chordata</taxon>
        <taxon>Craniata</taxon>
        <taxon>Vertebrata</taxon>
        <taxon>Euteleostomi</taxon>
        <taxon>Archelosauria</taxon>
        <taxon>Archosauria</taxon>
        <taxon>Dinosauria</taxon>
        <taxon>Saurischia</taxon>
        <taxon>Theropoda</taxon>
        <taxon>Coelurosauria</taxon>
        <taxon>Aves</taxon>
        <taxon>Neognathae</taxon>
        <taxon>Neoaves</taxon>
        <taxon>Telluraves</taxon>
        <taxon>Australaves</taxon>
        <taxon>Passeriformes</taxon>
        <taxon>Passerellidae</taxon>
        <taxon>Zonotrichia</taxon>
    </lineage>
</organism>
<keyword evidence="3" id="KW-1185">Reference proteome</keyword>
<sequence length="109" mass="12028">MCLRVLSKHCLNSGGSGAMTTSLRRLNAAKKLLACNEAELFLQRGRSLVNHEQYNQKMPSKSDPVVFSCLAGTRSKQALGFAMSLGFSRAQHYGGGFDDWVKHEPPEKK</sequence>
<evidence type="ECO:0000259" key="1">
    <source>
        <dbReference type="PROSITE" id="PS50206"/>
    </source>
</evidence>
<protein>
    <recommendedName>
        <fullName evidence="1">Rhodanese domain-containing protein</fullName>
    </recommendedName>
</protein>
<dbReference type="PANTHER" id="PTHR44086:SF10">
    <property type="entry name" value="THIOSULFATE SULFURTRANSFERASE_RHODANESE-LIKE DOMAIN-CONTAINING PROTEIN 3"/>
    <property type="match status" value="1"/>
</dbReference>
<dbReference type="Ensembl" id="ENSZALT00000010614.1">
    <property type="protein sequence ID" value="ENSZALP00000007419.1"/>
    <property type="gene ID" value="ENSZALG00000006597.1"/>
</dbReference>
<name>A0A8D2MI20_ZONAL</name>
<dbReference type="PANTHER" id="PTHR44086">
    <property type="entry name" value="THIOSULFATE SULFURTRANSFERASE RDL2, MITOCHONDRIAL-RELATED"/>
    <property type="match status" value="1"/>
</dbReference>
<dbReference type="AlphaFoldDB" id="A0A8D2MI20"/>